<feature type="compositionally biased region" description="Basic and acidic residues" evidence="1">
    <location>
        <begin position="335"/>
        <end position="345"/>
    </location>
</feature>
<gene>
    <name evidence="2" type="ORF">M231_04799</name>
</gene>
<keyword evidence="3" id="KW-1185">Reference proteome</keyword>
<evidence type="ECO:0000313" key="2">
    <source>
        <dbReference type="EMBL" id="RXK37910.1"/>
    </source>
</evidence>
<dbReference type="EMBL" id="SDIL01000057">
    <property type="protein sequence ID" value="RXK37910.1"/>
    <property type="molecule type" value="Genomic_DNA"/>
</dbReference>
<feature type="region of interest" description="Disordered" evidence="1">
    <location>
        <begin position="605"/>
        <end position="638"/>
    </location>
</feature>
<dbReference type="AlphaFoldDB" id="A0A4Q1BJW9"/>
<evidence type="ECO:0000313" key="3">
    <source>
        <dbReference type="Proteomes" id="UP000289152"/>
    </source>
</evidence>
<accession>A0A4Q1BJW9</accession>
<dbReference type="Proteomes" id="UP000289152">
    <property type="component" value="Unassembled WGS sequence"/>
</dbReference>
<evidence type="ECO:0000256" key="1">
    <source>
        <dbReference type="SAM" id="MobiDB-lite"/>
    </source>
</evidence>
<comment type="caution">
    <text evidence="2">The sequence shown here is derived from an EMBL/GenBank/DDBJ whole genome shotgun (WGS) entry which is preliminary data.</text>
</comment>
<organism evidence="2 3">
    <name type="scientific">Tremella mesenterica</name>
    <name type="common">Jelly fungus</name>
    <dbReference type="NCBI Taxonomy" id="5217"/>
    <lineage>
        <taxon>Eukaryota</taxon>
        <taxon>Fungi</taxon>
        <taxon>Dikarya</taxon>
        <taxon>Basidiomycota</taxon>
        <taxon>Agaricomycotina</taxon>
        <taxon>Tremellomycetes</taxon>
        <taxon>Tremellales</taxon>
        <taxon>Tremellaceae</taxon>
        <taxon>Tremella</taxon>
    </lineage>
</organism>
<name>A0A4Q1BJW9_TREME</name>
<feature type="region of interest" description="Disordered" evidence="1">
    <location>
        <begin position="317"/>
        <end position="424"/>
    </location>
</feature>
<feature type="compositionally biased region" description="Polar residues" evidence="1">
    <location>
        <begin position="317"/>
        <end position="326"/>
    </location>
</feature>
<reference evidence="2 3" key="1">
    <citation type="submission" date="2016-06" db="EMBL/GenBank/DDBJ databases">
        <title>Evolution of pathogenesis and genome organization in the Tremellales.</title>
        <authorList>
            <person name="Cuomo C."/>
            <person name="Litvintseva A."/>
            <person name="Heitman J."/>
            <person name="Chen Y."/>
            <person name="Sun S."/>
            <person name="Springer D."/>
            <person name="Dromer F."/>
            <person name="Young S."/>
            <person name="Zeng Q."/>
            <person name="Chapman S."/>
            <person name="Gujja S."/>
            <person name="Saif S."/>
            <person name="Birren B."/>
        </authorList>
    </citation>
    <scope>NUCLEOTIDE SEQUENCE [LARGE SCALE GENOMIC DNA]</scope>
    <source>
        <strain evidence="2 3">ATCC 28783</strain>
    </source>
</reference>
<dbReference type="VEuPathDB" id="FungiDB:TREMEDRAFT_64428"/>
<sequence>MSTSNQPVITVSQISFRSPTISTAEQYQNQLSVLDSFHNEYKLSIIRLKDCIQHHRWSQDPLTMFSLPIGRAIEYANLVQSPPSTRPDQSLQERAKVLIDYTKKYDYNISHCFGTREGLDDDMEENHSNMITRYYGIDLLWGSEVLERATEIVSDTEKEANEIYIRSLTADTTAEEYQAVKDLKREATMMKEHLEDLENRIEHQYGSSDDEKKTLKATVERIIELNDRSTKPAIVTEEMMGSLDNCQVSRDDFDIGFGMMPGKQWTGTYFELKRFLSDRQERAGMGKTGVLTTSQFAALVGEGNLPSGRIVSEMNVSTGSFDSSRGQNGGSGGASREKKQVEGKSKSGKGKKRESSNSGLVESSVPQMRGRGRTDPKSATSPSIVVEEMPNQVTGSMESEELPGSHTQGSNQEQEQEIKSTREDDHTILIKKLQHDMEEWTNLISSPVVTADLTSPVVGMGCKIFSQLSQLRQSHLSPSNEEDENIGYDALNSKVGESTNRLLDDLEKAHTQIDDLSMRFKGEKEANEVLQVFKTKTNWMISRLRQSVTTNQLAFSLPPTIVVNGKKPQPEAICKKLKNQISKLSDDQSKVNTLENYVQWRTSHDESSTETVVPIRTSNDEIAGSEGDGESEEDQNPDGELWRKAHERFAMASQSLKKLSEARYSLNPNNNDFTAIKKILQEAKSLYTDSKRDYEATKGDLETRKRERSEWKDSVIGEGRTYISWRALFFENNVTSKYWESEAMLKRELDRFSSKTEETLKKVETILTENVEGKSALRKSKKGLRELREVLNVGFTC</sequence>
<dbReference type="InParanoid" id="A0A4Q1BJW9"/>
<proteinExistence type="predicted"/>
<protein>
    <submittedName>
        <fullName evidence="2">Uncharacterized protein</fullName>
    </submittedName>
</protein>
<feature type="compositionally biased region" description="Acidic residues" evidence="1">
    <location>
        <begin position="627"/>
        <end position="637"/>
    </location>
</feature>